<gene>
    <name evidence="12" type="ORF">GoAdV4_fiber2</name>
</gene>
<dbReference type="SUPFAM" id="SSF51225">
    <property type="entry name" value="Fibre shaft of virus attachment proteins"/>
    <property type="match status" value="1"/>
</dbReference>
<dbReference type="OrthoDB" id="6398at10239"/>
<evidence type="ECO:0000313" key="13">
    <source>
        <dbReference type="Proteomes" id="UP000107383"/>
    </source>
</evidence>
<keyword evidence="7" id="KW-1161">Viral attachment to host cell</keyword>
<dbReference type="RefSeq" id="YP_006383572.1">
    <property type="nucleotide sequence ID" value="NC_017979.1"/>
</dbReference>
<comment type="similarity">
    <text evidence="3">Belongs to the adenoviridae fiber family.</text>
</comment>
<dbReference type="SMR" id="I3PMP2"/>
<evidence type="ECO:0000313" key="12">
    <source>
        <dbReference type="EMBL" id="AFC40583.1"/>
    </source>
</evidence>
<sequence length="460" mass="49163">MAYKRKSAEIYGPSKKSSKIDLNYPFTSSSSTSITPPFVNAPFYDENGQLSISVTQPVSIQDGSIGIAYDSSLETIGGKLGIKIDPNGAIKSDPDGIDVSIGKGLELDEFGAIDIKIASNQPLDVSSDGISILTDGTTITTKMGTPNNQQEITIKIDENGGIESSEAGIAIKCDSTLSVDQEGLGVVCDPSGPITSDQNGLDIDIDAQSMEVTTDTTNTPRLGTKLYSNGAIIKSTNGLSIQCDRNNFDIYSNSLLLQNYVFTSGNGIGGNGFTARVMAKVGTSYITFPCAYDAKLISFNGTVQGNITIKVRSRDISGIPLDQQTTNPTFTFWLCRDTTNSSLKNFSNCSNNQFTPNKTTVISKTNPNGLNAWVTSTDQNWYLGNTSGDTIYGVPNGDGKLSGTYLYSVVFSVVQFYGTSMPRLAFTVNLTPTGANSNHLYVPDNNAAVTIGPVKFWYLI</sequence>
<dbReference type="GO" id="GO:0042025">
    <property type="term" value="C:host cell nucleus"/>
    <property type="evidence" value="ECO:0007669"/>
    <property type="project" value="UniProtKB-SubCell"/>
</dbReference>
<evidence type="ECO:0000256" key="7">
    <source>
        <dbReference type="ARBA" id="ARBA00022804"/>
    </source>
</evidence>
<evidence type="ECO:0000256" key="8">
    <source>
        <dbReference type="ARBA" id="ARBA00022844"/>
    </source>
</evidence>
<keyword evidence="6" id="KW-0945">Host-virus interaction</keyword>
<dbReference type="GO" id="GO:0019062">
    <property type="term" value="P:virion attachment to host cell"/>
    <property type="evidence" value="ECO:0007669"/>
    <property type="project" value="UniProtKB-KW"/>
</dbReference>
<dbReference type="Pfam" id="PF06536">
    <property type="entry name" value="Av_adeno_fibre"/>
    <property type="match status" value="2"/>
</dbReference>
<evidence type="ECO:0000256" key="2">
    <source>
        <dbReference type="ARBA" id="ARBA00004328"/>
    </source>
</evidence>
<dbReference type="Gene3D" id="2.60.90.30">
    <property type="entry name" value="Fiber protein 1, C-terminal domain"/>
    <property type="match status" value="1"/>
</dbReference>
<name>I3PMP2_9ADEN</name>
<feature type="domain" description="Avian adenovirus fibre N-terminal" evidence="11">
    <location>
        <begin position="189"/>
        <end position="244"/>
    </location>
</feature>
<organism evidence="12 13">
    <name type="scientific">Goose adenovirus 4</name>
    <dbReference type="NCBI Taxonomy" id="1193422"/>
    <lineage>
        <taxon>Viruses</taxon>
        <taxon>Varidnaviria</taxon>
        <taxon>Bamfordvirae</taxon>
        <taxon>Preplasmiviricota</taxon>
        <taxon>Polisuviricotina</taxon>
        <taxon>Pharingeaviricetes</taxon>
        <taxon>Rowavirales</taxon>
        <taxon>Adenoviridae</taxon>
        <taxon>Aviadenovirus</taxon>
        <taxon>Aviadenovirus anseris</taxon>
        <taxon>Goose aviadenovirus A</taxon>
    </lineage>
</organism>
<protein>
    <submittedName>
        <fullName evidence="12">Fiber-2</fullName>
    </submittedName>
</protein>
<dbReference type="InterPro" id="IPR009013">
    <property type="entry name" value="Attachment_protein_shaft_sf"/>
</dbReference>
<evidence type="ECO:0000256" key="10">
    <source>
        <dbReference type="ARBA" id="ARBA00023296"/>
    </source>
</evidence>
<evidence type="ECO:0000259" key="11">
    <source>
        <dbReference type="Pfam" id="PF06536"/>
    </source>
</evidence>
<reference evidence="12 13" key="2">
    <citation type="journal article" date="2012" name="J. Gen. Virol.">
        <title>Genome sequence of a waterfowl aviadenovirus, goose adenovirus 4.</title>
        <authorList>
            <person name="Kajan G.L."/>
            <person name="Davison A.J."/>
            <person name="Palya V."/>
            <person name="Harrach B."/>
            <person name="Benko M."/>
        </authorList>
    </citation>
    <scope>NUCLEOTIDE SEQUENCE [LARGE SCALE GENOMIC DNA]</scope>
    <source>
        <strain evidence="12">P29</strain>
    </source>
</reference>
<dbReference type="InterPro" id="IPR038486">
    <property type="entry name" value="Fiber_prot_C_sf"/>
</dbReference>
<dbReference type="GO" id="GO:0046718">
    <property type="term" value="P:symbiont entry into host cell"/>
    <property type="evidence" value="ECO:0007669"/>
    <property type="project" value="UniProtKB-KW"/>
</dbReference>
<dbReference type="KEGG" id="vg:12978919"/>
<evidence type="ECO:0000256" key="9">
    <source>
        <dbReference type="ARBA" id="ARBA00022921"/>
    </source>
</evidence>
<evidence type="ECO:0000256" key="4">
    <source>
        <dbReference type="ARBA" id="ARBA00022561"/>
    </source>
</evidence>
<evidence type="ECO:0000256" key="3">
    <source>
        <dbReference type="ARBA" id="ARBA00006685"/>
    </source>
</evidence>
<comment type="subcellular location">
    <subcellularLocation>
        <location evidence="1">Host nucleus</location>
    </subcellularLocation>
    <subcellularLocation>
        <location evidence="2">Virion</location>
    </subcellularLocation>
</comment>
<dbReference type="InterPro" id="IPR010537">
    <property type="entry name" value="Avian_adenovirus_fibre_N"/>
</dbReference>
<keyword evidence="13" id="KW-1185">Reference proteome</keyword>
<reference evidence="12 13" key="1">
    <citation type="journal article" date="2010" name="Acta Vet. Hung.">
        <title>Hepatitis and hydropericardium syndrome associated with adenovirus infection in goslings.</title>
        <authorList>
            <person name="Ivanics E."/>
            <person name="Palya V."/>
            <person name="Markos B."/>
            <person name="Dan A."/>
            <person name="Ursu K."/>
            <person name="Harrach B."/>
            <person name="Kajan G."/>
            <person name="Glavits R."/>
        </authorList>
    </citation>
    <scope>NUCLEOTIDE SEQUENCE [LARGE SCALE GENOMIC DNA]</scope>
    <source>
        <strain evidence="12">P29</strain>
    </source>
</reference>
<accession>I3PMP2</accession>
<dbReference type="Proteomes" id="UP000107383">
    <property type="component" value="Segment"/>
</dbReference>
<keyword evidence="4" id="KW-0167">Capsid protein</keyword>
<keyword evidence="10" id="KW-1160">Virus entry into host cell</keyword>
<evidence type="ECO:0000256" key="5">
    <source>
        <dbReference type="ARBA" id="ARBA00022562"/>
    </source>
</evidence>
<evidence type="ECO:0000256" key="6">
    <source>
        <dbReference type="ARBA" id="ARBA00022581"/>
    </source>
</evidence>
<dbReference type="GO" id="GO:0019028">
    <property type="term" value="C:viral capsid"/>
    <property type="evidence" value="ECO:0007669"/>
    <property type="project" value="UniProtKB-KW"/>
</dbReference>
<evidence type="ECO:0000256" key="1">
    <source>
        <dbReference type="ARBA" id="ARBA00004147"/>
    </source>
</evidence>
<feature type="domain" description="Avian adenovirus fibre N-terminal" evidence="11">
    <location>
        <begin position="51"/>
        <end position="101"/>
    </location>
</feature>
<dbReference type="GeneID" id="12978919"/>
<keyword evidence="5" id="KW-1048">Host nucleus</keyword>
<dbReference type="EMBL" id="JF510462">
    <property type="protein sequence ID" value="AFC40583.1"/>
    <property type="molecule type" value="Genomic_DNA"/>
</dbReference>
<keyword evidence="8" id="KW-0946">Virion</keyword>
<keyword evidence="9" id="KW-0426">Late protein</keyword>
<proteinExistence type="inferred from homology"/>